<dbReference type="SUPFAM" id="SSF56059">
    <property type="entry name" value="Glutathione synthetase ATP-binding domain-like"/>
    <property type="match status" value="1"/>
</dbReference>
<dbReference type="InterPro" id="IPR000182">
    <property type="entry name" value="GNAT_dom"/>
</dbReference>
<evidence type="ECO:0000256" key="1">
    <source>
        <dbReference type="ARBA" id="ARBA00022598"/>
    </source>
</evidence>
<feature type="domain" description="ATP-grasp" evidence="5">
    <location>
        <begin position="529"/>
        <end position="565"/>
    </location>
</feature>
<evidence type="ECO:0000313" key="7">
    <source>
        <dbReference type="EMBL" id="KAL3768807.1"/>
    </source>
</evidence>
<feature type="domain" description="N-acetyltransferase" evidence="6">
    <location>
        <begin position="768"/>
        <end position="926"/>
    </location>
</feature>
<evidence type="ECO:0008006" key="9">
    <source>
        <dbReference type="Google" id="ProtNLM"/>
    </source>
</evidence>
<dbReference type="GO" id="GO:0005524">
    <property type="term" value="F:ATP binding"/>
    <property type="evidence" value="ECO:0007669"/>
    <property type="project" value="UniProtKB-UniRule"/>
</dbReference>
<protein>
    <recommendedName>
        <fullName evidence="9">Acetyl CoA synthetase subunit alpha</fullName>
    </recommendedName>
</protein>
<dbReference type="InterPro" id="IPR036291">
    <property type="entry name" value="NAD(P)-bd_dom_sf"/>
</dbReference>
<reference evidence="7 8" key="1">
    <citation type="submission" date="2024-10" db="EMBL/GenBank/DDBJ databases">
        <title>Updated reference genomes for cyclostephanoid diatoms.</title>
        <authorList>
            <person name="Roberts W.R."/>
            <person name="Alverson A.J."/>
        </authorList>
    </citation>
    <scope>NUCLEOTIDE SEQUENCE [LARGE SCALE GENOMIC DNA]</scope>
    <source>
        <strain evidence="7 8">AJA232-27</strain>
    </source>
</reference>
<dbReference type="Gene3D" id="3.30.1490.20">
    <property type="entry name" value="ATP-grasp fold, A domain"/>
    <property type="match status" value="1"/>
</dbReference>
<accession>A0ABD3MYL4</accession>
<keyword evidence="8" id="KW-1185">Reference proteome</keyword>
<dbReference type="InterPro" id="IPR051538">
    <property type="entry name" value="Acyl-CoA_Synth/Transferase"/>
</dbReference>
<dbReference type="Pfam" id="PF13549">
    <property type="entry name" value="ATP-grasp_5"/>
    <property type="match status" value="1"/>
</dbReference>
<dbReference type="Pfam" id="PF13607">
    <property type="entry name" value="Succ_CoA_lig"/>
    <property type="match status" value="1"/>
</dbReference>
<dbReference type="PANTHER" id="PTHR43334:SF1">
    <property type="entry name" value="3-HYDROXYPROPIONATE--COA LIGASE [ADP-FORMING]"/>
    <property type="match status" value="1"/>
</dbReference>
<dbReference type="InterPro" id="IPR016181">
    <property type="entry name" value="Acyl_CoA_acyltransferase"/>
</dbReference>
<dbReference type="Pfam" id="PF13380">
    <property type="entry name" value="CoA_binding_2"/>
    <property type="match status" value="1"/>
</dbReference>
<dbReference type="InterPro" id="IPR013815">
    <property type="entry name" value="ATP_grasp_subdomain_1"/>
</dbReference>
<keyword evidence="1" id="KW-0436">Ligase</keyword>
<dbReference type="InterPro" id="IPR011761">
    <property type="entry name" value="ATP-grasp"/>
</dbReference>
<dbReference type="Gene3D" id="3.40.50.261">
    <property type="entry name" value="Succinyl-CoA synthetase domains"/>
    <property type="match status" value="2"/>
</dbReference>
<dbReference type="PROSITE" id="PS50975">
    <property type="entry name" value="ATP_GRASP"/>
    <property type="match status" value="1"/>
</dbReference>
<name>A0ABD3MYL4_9STRA</name>
<evidence type="ECO:0000259" key="6">
    <source>
        <dbReference type="PROSITE" id="PS51186"/>
    </source>
</evidence>
<dbReference type="PROSITE" id="PS51186">
    <property type="entry name" value="GNAT"/>
    <property type="match status" value="1"/>
</dbReference>
<dbReference type="Pfam" id="PF19045">
    <property type="entry name" value="Ligase_CoA_2"/>
    <property type="match status" value="1"/>
</dbReference>
<comment type="caution">
    <text evidence="7">The sequence shown here is derived from an EMBL/GenBank/DDBJ whole genome shotgun (WGS) entry which is preliminary data.</text>
</comment>
<dbReference type="EMBL" id="JALLBG020000062">
    <property type="protein sequence ID" value="KAL3768807.1"/>
    <property type="molecule type" value="Genomic_DNA"/>
</dbReference>
<dbReference type="PANTHER" id="PTHR43334">
    <property type="entry name" value="ACETATE--COA LIGASE [ADP-FORMING]"/>
    <property type="match status" value="1"/>
</dbReference>
<dbReference type="SUPFAM" id="SSF55729">
    <property type="entry name" value="Acyl-CoA N-acyltransferases (Nat)"/>
    <property type="match status" value="1"/>
</dbReference>
<sequence>MSSSSPPPPLHRRDSSKSSYAHDFWKHFQQRPLDAVFRPKSVALIGASEKEGSVGKTILWNLLTSPFGGTIYPVNNNPRKLKGNVFGIRSYQRMQDIPEQGIDLAIIAVPSKAVKDVMHDCVSVGVKGAIIISAGFKETGTDGAVLENEIMEIARGGNMRVIGPNCLGVMNPINGLNATFASNISKPGNVAFISQSGAMCTSILDWSLQANVGFSAFISIGSMMDVSWGDLIYYLGDDPNTKAIAIYMETIGDARSFMSAASEVAMTKPIIVIKPGRTEQAAAAAASHTGSLAGRDDVLDAAFRRCGVLRVNKIREVFEIIELLGKQPRPKGKYLTIVTNAGGPGVISTDALIGSGGQLAWLSERTMQRLNQLLPPHWSHANPIDLLGDANPDTYAKAIEIAAENEYSDGILIVLTPQSMTDPTETARRIAEVSKKIMGTKPILASWMGGAGVMAGRIILDQAGIPTYDYPDSAAEMFSFMFEYSVNISQLYQCPRWCVEMHPERRTADYILSNARTSGRMLLTEYESKEILSAYGIPTVKTILAHTVEEAIAAANAIGYPVVLKINSETVTHKTDVGGVKLNLTSPSDVQDAFIDIQRAVESKFSKDDFQGVTVQPLVLARDSYELIVGASGDEQFGPVMLFGSGGTLVEVYNDRALALPPLNSNLAHLMMKNTKIFNALKGVRGKSAVNIPALEKLIVNFSHLVMEKWQYISEMEINPLLASGDALVALDARIILHPAASSTIRPAIRPYPSQYEQRFVSKKGRAMLIRPIMPEDEPLVVDFHKLLSEDSVYKRFISHIKYEDRVSHDRLIRVCHVDYDRDIALIVLDNSRGVEKLVAAARLTKEHGGNSAEFSVLVADDYQGEGIGEKLLRNLIEHAKAEGLDAIEAVVLRTNGAMIHVAEKAGFECVYDEEENVVRQYLNLNDRITEDDMNVRPKSAPIEI</sequence>
<dbReference type="Proteomes" id="UP001530293">
    <property type="component" value="Unassembled WGS sequence"/>
</dbReference>
<dbReference type="SUPFAM" id="SSF51735">
    <property type="entry name" value="NAD(P)-binding Rossmann-fold domains"/>
    <property type="match status" value="1"/>
</dbReference>
<dbReference type="SUPFAM" id="SSF52210">
    <property type="entry name" value="Succinyl-CoA synthetase domains"/>
    <property type="match status" value="2"/>
</dbReference>
<keyword evidence="2 4" id="KW-0547">Nucleotide-binding</keyword>
<dbReference type="SMART" id="SM00881">
    <property type="entry name" value="CoA_binding"/>
    <property type="match status" value="1"/>
</dbReference>
<keyword evidence="3 4" id="KW-0067">ATP-binding</keyword>
<evidence type="ECO:0000313" key="8">
    <source>
        <dbReference type="Proteomes" id="UP001530293"/>
    </source>
</evidence>
<dbReference type="GO" id="GO:0016874">
    <property type="term" value="F:ligase activity"/>
    <property type="evidence" value="ECO:0007669"/>
    <property type="project" value="UniProtKB-KW"/>
</dbReference>
<proteinExistence type="predicted"/>
<dbReference type="InterPro" id="IPR032875">
    <property type="entry name" value="Succ_CoA_lig_flav_dom"/>
</dbReference>
<evidence type="ECO:0000259" key="5">
    <source>
        <dbReference type="PROSITE" id="PS50975"/>
    </source>
</evidence>
<dbReference type="InterPro" id="IPR016102">
    <property type="entry name" value="Succinyl-CoA_synth-like"/>
</dbReference>
<evidence type="ECO:0000256" key="2">
    <source>
        <dbReference type="ARBA" id="ARBA00022741"/>
    </source>
</evidence>
<dbReference type="Gene3D" id="3.40.630.30">
    <property type="match status" value="1"/>
</dbReference>
<dbReference type="Gene3D" id="3.30.470.20">
    <property type="entry name" value="ATP-grasp fold, B domain"/>
    <property type="match status" value="1"/>
</dbReference>
<dbReference type="Gene3D" id="3.40.50.720">
    <property type="entry name" value="NAD(P)-binding Rossmann-like Domain"/>
    <property type="match status" value="1"/>
</dbReference>
<dbReference type="InterPro" id="IPR043938">
    <property type="entry name" value="Ligase_CoA_dom"/>
</dbReference>
<dbReference type="InterPro" id="IPR003781">
    <property type="entry name" value="CoA-bd"/>
</dbReference>
<evidence type="ECO:0000256" key="4">
    <source>
        <dbReference type="PROSITE-ProRule" id="PRU00409"/>
    </source>
</evidence>
<gene>
    <name evidence="7" type="ORF">ACHAWU_006908</name>
</gene>
<dbReference type="Pfam" id="PF00583">
    <property type="entry name" value="Acetyltransf_1"/>
    <property type="match status" value="1"/>
</dbReference>
<organism evidence="7 8">
    <name type="scientific">Discostella pseudostelligera</name>
    <dbReference type="NCBI Taxonomy" id="259834"/>
    <lineage>
        <taxon>Eukaryota</taxon>
        <taxon>Sar</taxon>
        <taxon>Stramenopiles</taxon>
        <taxon>Ochrophyta</taxon>
        <taxon>Bacillariophyta</taxon>
        <taxon>Coscinodiscophyceae</taxon>
        <taxon>Thalassiosirophycidae</taxon>
        <taxon>Stephanodiscales</taxon>
        <taxon>Stephanodiscaceae</taxon>
        <taxon>Discostella</taxon>
    </lineage>
</organism>
<dbReference type="CDD" id="cd04301">
    <property type="entry name" value="NAT_SF"/>
    <property type="match status" value="1"/>
</dbReference>
<dbReference type="AlphaFoldDB" id="A0ABD3MYL4"/>
<evidence type="ECO:0000256" key="3">
    <source>
        <dbReference type="ARBA" id="ARBA00022840"/>
    </source>
</evidence>